<dbReference type="Proteomes" id="UP001295423">
    <property type="component" value="Unassembled WGS sequence"/>
</dbReference>
<feature type="domain" description="Ribonuclease II winged helix" evidence="2">
    <location>
        <begin position="132"/>
        <end position="207"/>
    </location>
</feature>
<proteinExistence type="predicted"/>
<feature type="chain" id="PRO_5042215834" description="Ribonuclease II winged helix domain-containing protein" evidence="1">
    <location>
        <begin position="19"/>
        <end position="228"/>
    </location>
</feature>
<accession>A0AAD2PXV0</accession>
<feature type="signal peptide" evidence="1">
    <location>
        <begin position="1"/>
        <end position="18"/>
    </location>
</feature>
<dbReference type="EMBL" id="CAKOGP040002369">
    <property type="protein sequence ID" value="CAJ1968217.1"/>
    <property type="molecule type" value="Genomic_DNA"/>
</dbReference>
<reference evidence="3" key="1">
    <citation type="submission" date="2023-08" db="EMBL/GenBank/DDBJ databases">
        <authorList>
            <person name="Audoor S."/>
            <person name="Bilcke G."/>
        </authorList>
    </citation>
    <scope>NUCLEOTIDE SEQUENCE</scope>
</reference>
<evidence type="ECO:0000313" key="4">
    <source>
        <dbReference type="Proteomes" id="UP001295423"/>
    </source>
</evidence>
<dbReference type="InterPro" id="IPR057324">
    <property type="entry name" value="WH_RNase_II"/>
</dbReference>
<sequence length="228" mass="25093">MNRLLLLCLLLESSLVESFQPVTKPLHQAFALSSKKDGDADPVVQQQGYAVGTFVEFEEKNRVHIGTIAEKENKASGGARYKVVDKDGHKFSIADKAVAFAMHAPNSPGQAAKLFDEFCAAQQASEKDLETKLEISPELLEMAWEESNLEETDMTPSSLVELVHAHAASAIEKYMAWRLLQSDAAHVFFKDIKDHGRVVSFKAKASKAVDAAKQAFCNTHEDSDICLV</sequence>
<keyword evidence="4" id="KW-1185">Reference proteome</keyword>
<evidence type="ECO:0000256" key="1">
    <source>
        <dbReference type="SAM" id="SignalP"/>
    </source>
</evidence>
<keyword evidence="1" id="KW-0732">Signal</keyword>
<comment type="caution">
    <text evidence="3">The sequence shown here is derived from an EMBL/GenBank/DDBJ whole genome shotgun (WGS) entry which is preliminary data.</text>
</comment>
<dbReference type="Pfam" id="PF25255">
    <property type="entry name" value="WHD_RNase_II"/>
    <property type="match status" value="1"/>
</dbReference>
<name>A0AAD2PXV0_9STRA</name>
<dbReference type="AlphaFoldDB" id="A0AAD2PXV0"/>
<protein>
    <recommendedName>
        <fullName evidence="2">Ribonuclease II winged helix domain-containing protein</fullName>
    </recommendedName>
</protein>
<evidence type="ECO:0000259" key="2">
    <source>
        <dbReference type="Pfam" id="PF25255"/>
    </source>
</evidence>
<gene>
    <name evidence="3" type="ORF">CYCCA115_LOCUS23136</name>
</gene>
<evidence type="ECO:0000313" key="3">
    <source>
        <dbReference type="EMBL" id="CAJ1968217.1"/>
    </source>
</evidence>
<organism evidence="3 4">
    <name type="scientific">Cylindrotheca closterium</name>
    <dbReference type="NCBI Taxonomy" id="2856"/>
    <lineage>
        <taxon>Eukaryota</taxon>
        <taxon>Sar</taxon>
        <taxon>Stramenopiles</taxon>
        <taxon>Ochrophyta</taxon>
        <taxon>Bacillariophyta</taxon>
        <taxon>Bacillariophyceae</taxon>
        <taxon>Bacillariophycidae</taxon>
        <taxon>Bacillariales</taxon>
        <taxon>Bacillariaceae</taxon>
        <taxon>Cylindrotheca</taxon>
    </lineage>
</organism>